<name>A0A7I8DFL4_9BACL</name>
<evidence type="ECO:0000256" key="1">
    <source>
        <dbReference type="SAM" id="SignalP"/>
    </source>
</evidence>
<dbReference type="EMBL" id="AP023366">
    <property type="protein sequence ID" value="BCJ87656.1"/>
    <property type="molecule type" value="Genomic_DNA"/>
</dbReference>
<sequence length="202" mass="21740">MRTKWIAWTVLASLTAGMLSGCGGGSNAGSVKRMNTQGAEPRNANLGIDVDGDGDRAWLSGHNNLNNPPVNLRDYAPSGSGGYRDMTQTYSGGVTADRVADLAQSIQGVRDASVVIADQTAIVGLTLQRNVPQDRVEAIKQEVRRLLMIQAPVFRSVRITTDNALSRRIFDAAQNARNGHPISATDQEFSQLVKTVPEVLPR</sequence>
<dbReference type="Proteomes" id="UP000593802">
    <property type="component" value="Chromosome"/>
</dbReference>
<keyword evidence="1" id="KW-0732">Signal</keyword>
<dbReference type="InterPro" id="IPR019076">
    <property type="entry name" value="Spore_lipoprot_YhcN/YlaJ-like"/>
</dbReference>
<dbReference type="RefSeq" id="WP_200757900.1">
    <property type="nucleotide sequence ID" value="NZ_AP023366.1"/>
</dbReference>
<dbReference type="PROSITE" id="PS51257">
    <property type="entry name" value="PROKAR_LIPOPROTEIN"/>
    <property type="match status" value="1"/>
</dbReference>
<feature type="signal peptide" evidence="1">
    <location>
        <begin position="1"/>
        <end position="28"/>
    </location>
</feature>
<evidence type="ECO:0000313" key="3">
    <source>
        <dbReference type="Proteomes" id="UP000593802"/>
    </source>
</evidence>
<evidence type="ECO:0000313" key="2">
    <source>
        <dbReference type="EMBL" id="BCJ87656.1"/>
    </source>
</evidence>
<feature type="chain" id="PRO_5032802481" description="Sporulation protein" evidence="1">
    <location>
        <begin position="29"/>
        <end position="202"/>
    </location>
</feature>
<organism evidence="2 3">
    <name type="scientific">Effusibacillus dendaii</name>
    <dbReference type="NCBI Taxonomy" id="2743772"/>
    <lineage>
        <taxon>Bacteria</taxon>
        <taxon>Bacillati</taxon>
        <taxon>Bacillota</taxon>
        <taxon>Bacilli</taxon>
        <taxon>Bacillales</taxon>
        <taxon>Alicyclobacillaceae</taxon>
        <taxon>Effusibacillus</taxon>
    </lineage>
</organism>
<protein>
    <recommendedName>
        <fullName evidence="4">Sporulation protein</fullName>
    </recommendedName>
</protein>
<dbReference type="KEGG" id="eff:skT53_26410"/>
<proteinExistence type="predicted"/>
<keyword evidence="3" id="KW-1185">Reference proteome</keyword>
<dbReference type="Pfam" id="PF09580">
    <property type="entry name" value="Spore_YhcN_YlaJ"/>
    <property type="match status" value="1"/>
</dbReference>
<reference evidence="2 3" key="1">
    <citation type="submission" date="2020-08" db="EMBL/GenBank/DDBJ databases">
        <title>Complete Genome Sequence of Effusibacillus dendaii Strain skT53, Isolated from Farmland soil.</title>
        <authorList>
            <person name="Konishi T."/>
            <person name="Kawasaki H."/>
        </authorList>
    </citation>
    <scope>NUCLEOTIDE SEQUENCE [LARGE SCALE GENOMIC DNA]</scope>
    <source>
        <strain evidence="3">skT53</strain>
    </source>
</reference>
<accession>A0A7I8DFL4</accession>
<dbReference type="AlphaFoldDB" id="A0A7I8DFL4"/>
<gene>
    <name evidence="2" type="ORF">skT53_26410</name>
</gene>
<evidence type="ECO:0008006" key="4">
    <source>
        <dbReference type="Google" id="ProtNLM"/>
    </source>
</evidence>